<evidence type="ECO:0000256" key="5">
    <source>
        <dbReference type="ARBA" id="ARBA00023136"/>
    </source>
</evidence>
<dbReference type="GeneTree" id="ENSGT01030000234792"/>
<dbReference type="Pfam" id="PF04505">
    <property type="entry name" value="CD225"/>
    <property type="match status" value="1"/>
</dbReference>
<keyword evidence="5 6" id="KW-0472">Membrane</keyword>
<dbReference type="AlphaFoldDB" id="A0A3B4GPT1"/>
<name>A0A3B4GPT1_9CICH</name>
<accession>A0A3B4GPT1</accession>
<dbReference type="STRING" id="303518.ENSPNYP00000023493"/>
<dbReference type="InterPro" id="IPR051423">
    <property type="entry name" value="CD225/Dispanin"/>
</dbReference>
<evidence type="ECO:0000256" key="4">
    <source>
        <dbReference type="ARBA" id="ARBA00022989"/>
    </source>
</evidence>
<evidence type="ECO:0000256" key="1">
    <source>
        <dbReference type="ARBA" id="ARBA00004370"/>
    </source>
</evidence>
<sequence length="83" mass="9030">MEVRQTPPSSYLGWSIFNTFCCCLPLGIAAIIYSSKVESANGRGDIDRAEDASKTAKTLNIAGLICGIIIIIIYVSIKFTEQK</sequence>
<evidence type="ECO:0000256" key="6">
    <source>
        <dbReference type="SAM" id="Phobius"/>
    </source>
</evidence>
<feature type="transmembrane region" description="Helical" evidence="6">
    <location>
        <begin position="12"/>
        <end position="33"/>
    </location>
</feature>
<dbReference type="PANTHER" id="PTHR14948:SF46">
    <property type="entry name" value="DISPANIN SUBFAMILY A MEMBER 2B-LIKE-RELATED"/>
    <property type="match status" value="1"/>
</dbReference>
<evidence type="ECO:0000313" key="7">
    <source>
        <dbReference type="Ensembl" id="ENSPNYP00000023493.1"/>
    </source>
</evidence>
<dbReference type="PANTHER" id="PTHR14948">
    <property type="entry name" value="NG5"/>
    <property type="match status" value="1"/>
</dbReference>
<reference evidence="7" key="1">
    <citation type="submission" date="2023-09" db="UniProtKB">
        <authorList>
            <consortium name="Ensembl"/>
        </authorList>
    </citation>
    <scope>IDENTIFICATION</scope>
</reference>
<dbReference type="InterPro" id="IPR007593">
    <property type="entry name" value="CD225/Dispanin_fam"/>
</dbReference>
<comment type="subcellular location">
    <subcellularLocation>
        <location evidence="1">Membrane</location>
    </subcellularLocation>
</comment>
<feature type="transmembrane region" description="Helical" evidence="6">
    <location>
        <begin position="58"/>
        <end position="77"/>
    </location>
</feature>
<proteinExistence type="inferred from homology"/>
<comment type="similarity">
    <text evidence="2">Belongs to the CD225/Dispanin family.</text>
</comment>
<evidence type="ECO:0000256" key="2">
    <source>
        <dbReference type="ARBA" id="ARBA00006843"/>
    </source>
</evidence>
<keyword evidence="4 6" id="KW-1133">Transmembrane helix</keyword>
<dbReference type="GO" id="GO:0016020">
    <property type="term" value="C:membrane"/>
    <property type="evidence" value="ECO:0007669"/>
    <property type="project" value="UniProtKB-SubCell"/>
</dbReference>
<keyword evidence="3 6" id="KW-0812">Transmembrane</keyword>
<protein>
    <submittedName>
        <fullName evidence="7">Uncharacterized protein</fullName>
    </submittedName>
</protein>
<dbReference type="Ensembl" id="ENSPNYT00000024066.1">
    <property type="protein sequence ID" value="ENSPNYP00000023493.1"/>
    <property type="gene ID" value="ENSPNYG00000017748.1"/>
</dbReference>
<organism evidence="7">
    <name type="scientific">Pundamilia nyererei</name>
    <dbReference type="NCBI Taxonomy" id="303518"/>
    <lineage>
        <taxon>Eukaryota</taxon>
        <taxon>Metazoa</taxon>
        <taxon>Chordata</taxon>
        <taxon>Craniata</taxon>
        <taxon>Vertebrata</taxon>
        <taxon>Euteleostomi</taxon>
        <taxon>Actinopterygii</taxon>
        <taxon>Neopterygii</taxon>
        <taxon>Teleostei</taxon>
        <taxon>Neoteleostei</taxon>
        <taxon>Acanthomorphata</taxon>
        <taxon>Ovalentaria</taxon>
        <taxon>Cichlomorphae</taxon>
        <taxon>Cichliformes</taxon>
        <taxon>Cichlidae</taxon>
        <taxon>African cichlids</taxon>
        <taxon>Pseudocrenilabrinae</taxon>
        <taxon>Haplochromini</taxon>
        <taxon>Pundamilia</taxon>
    </lineage>
</organism>
<evidence type="ECO:0000256" key="3">
    <source>
        <dbReference type="ARBA" id="ARBA00022692"/>
    </source>
</evidence>